<organism evidence="3 4">
    <name type="scientific">Fimbriimonas ginsengisoli Gsoil 348</name>
    <dbReference type="NCBI Taxonomy" id="661478"/>
    <lineage>
        <taxon>Bacteria</taxon>
        <taxon>Bacillati</taxon>
        <taxon>Armatimonadota</taxon>
        <taxon>Fimbriimonadia</taxon>
        <taxon>Fimbriimonadales</taxon>
        <taxon>Fimbriimonadaceae</taxon>
        <taxon>Fimbriimonas</taxon>
    </lineage>
</organism>
<sequence length="137" mass="14375">MPPITKKSRRRGFTLVELLVVVLIISTLMSVALPLYVSALSDSSKKTCRHNMESIVNAAQAWKTKNRVPNFSTLTASALLGDLGQIPRCPDGGTYTITASGTVNDSAGVATTIPANGIGITCSTVGHNGYIPGLMGR</sequence>
<dbReference type="PROSITE" id="PS00409">
    <property type="entry name" value="PROKAR_NTER_METHYL"/>
    <property type="match status" value="1"/>
</dbReference>
<evidence type="ECO:0000313" key="4">
    <source>
        <dbReference type="Proteomes" id="UP000027982"/>
    </source>
</evidence>
<dbReference type="NCBIfam" id="TIGR02532">
    <property type="entry name" value="IV_pilin_GFxxxE"/>
    <property type="match status" value="1"/>
</dbReference>
<evidence type="ECO:0008006" key="5">
    <source>
        <dbReference type="Google" id="ProtNLM"/>
    </source>
</evidence>
<keyword evidence="2" id="KW-0812">Transmembrane</keyword>
<dbReference type="STRING" id="661478.OP10G_0702"/>
<evidence type="ECO:0000256" key="2">
    <source>
        <dbReference type="SAM" id="Phobius"/>
    </source>
</evidence>
<dbReference type="KEGG" id="fgi:OP10G_0702"/>
<dbReference type="PRINTS" id="PR00813">
    <property type="entry name" value="BCTERIALGSPG"/>
</dbReference>
<keyword evidence="2" id="KW-1133">Transmembrane helix</keyword>
<feature type="transmembrane region" description="Helical" evidence="2">
    <location>
        <begin position="12"/>
        <end position="37"/>
    </location>
</feature>
<dbReference type="Proteomes" id="UP000027982">
    <property type="component" value="Chromosome"/>
</dbReference>
<dbReference type="InterPro" id="IPR012902">
    <property type="entry name" value="N_methyl_site"/>
</dbReference>
<keyword evidence="1" id="KW-0488">Methylation</keyword>
<gene>
    <name evidence="3" type="ORF">OP10G_0702</name>
</gene>
<dbReference type="Gene3D" id="3.30.700.10">
    <property type="entry name" value="Glycoprotein, Type 4 Pilin"/>
    <property type="match status" value="1"/>
</dbReference>
<proteinExistence type="predicted"/>
<dbReference type="GO" id="GO:0015628">
    <property type="term" value="P:protein secretion by the type II secretion system"/>
    <property type="evidence" value="ECO:0007669"/>
    <property type="project" value="InterPro"/>
</dbReference>
<dbReference type="Pfam" id="PF07963">
    <property type="entry name" value="N_methyl"/>
    <property type="match status" value="1"/>
</dbReference>
<evidence type="ECO:0000256" key="1">
    <source>
        <dbReference type="ARBA" id="ARBA00022481"/>
    </source>
</evidence>
<dbReference type="InterPro" id="IPR045584">
    <property type="entry name" value="Pilin-like"/>
</dbReference>
<dbReference type="SUPFAM" id="SSF54523">
    <property type="entry name" value="Pili subunits"/>
    <property type="match status" value="1"/>
</dbReference>
<dbReference type="AlphaFoldDB" id="A0A068NMX7"/>
<keyword evidence="4" id="KW-1185">Reference proteome</keyword>
<evidence type="ECO:0000313" key="3">
    <source>
        <dbReference type="EMBL" id="AIE84070.1"/>
    </source>
</evidence>
<dbReference type="InterPro" id="IPR000983">
    <property type="entry name" value="Bac_GSPG_pilin"/>
</dbReference>
<dbReference type="EMBL" id="CP007139">
    <property type="protein sequence ID" value="AIE84070.1"/>
    <property type="molecule type" value="Genomic_DNA"/>
</dbReference>
<name>A0A068NMX7_FIMGI</name>
<dbReference type="HOGENOM" id="CLU_1862210_0_0_0"/>
<accession>A0A068NMX7</accession>
<dbReference type="GO" id="GO:0015627">
    <property type="term" value="C:type II protein secretion system complex"/>
    <property type="evidence" value="ECO:0007669"/>
    <property type="project" value="InterPro"/>
</dbReference>
<keyword evidence="2" id="KW-0472">Membrane</keyword>
<dbReference type="PANTHER" id="PTHR30093">
    <property type="entry name" value="GENERAL SECRETION PATHWAY PROTEIN G"/>
    <property type="match status" value="1"/>
</dbReference>
<protein>
    <recommendedName>
        <fullName evidence="5">Prepilin-type N-terminal cleavage/methylation domain-containing protein</fullName>
    </recommendedName>
</protein>
<dbReference type="RefSeq" id="WP_025227281.1">
    <property type="nucleotide sequence ID" value="NZ_CP007139.1"/>
</dbReference>
<dbReference type="OrthoDB" id="219532at2"/>
<reference evidence="3 4" key="1">
    <citation type="journal article" date="2014" name="PLoS ONE">
        <title>The first complete genome sequence of the class fimbriimonadia in the phylum armatimonadetes.</title>
        <authorList>
            <person name="Hu Z.Y."/>
            <person name="Wang Y.Z."/>
            <person name="Im W.T."/>
            <person name="Wang S.Y."/>
            <person name="Zhao G.P."/>
            <person name="Zheng H.J."/>
            <person name="Quan Z.X."/>
        </authorList>
    </citation>
    <scope>NUCLEOTIDE SEQUENCE [LARGE SCALE GENOMIC DNA]</scope>
    <source>
        <strain evidence="3">Gsoil 348</strain>
    </source>
</reference>